<organism evidence="2">
    <name type="scientific">Arundo donax</name>
    <name type="common">Giant reed</name>
    <name type="synonym">Donax arundinaceus</name>
    <dbReference type="NCBI Taxonomy" id="35708"/>
    <lineage>
        <taxon>Eukaryota</taxon>
        <taxon>Viridiplantae</taxon>
        <taxon>Streptophyta</taxon>
        <taxon>Embryophyta</taxon>
        <taxon>Tracheophyta</taxon>
        <taxon>Spermatophyta</taxon>
        <taxon>Magnoliopsida</taxon>
        <taxon>Liliopsida</taxon>
        <taxon>Poales</taxon>
        <taxon>Poaceae</taxon>
        <taxon>PACMAD clade</taxon>
        <taxon>Arundinoideae</taxon>
        <taxon>Arundineae</taxon>
        <taxon>Arundo</taxon>
    </lineage>
</organism>
<feature type="compositionally biased region" description="Basic residues" evidence="1">
    <location>
        <begin position="11"/>
        <end position="21"/>
    </location>
</feature>
<dbReference type="AlphaFoldDB" id="A0A0A9AZ25"/>
<accession>A0A0A9AZ25</accession>
<protein>
    <submittedName>
        <fullName evidence="2">Uncharacterized protein</fullName>
    </submittedName>
</protein>
<feature type="region of interest" description="Disordered" evidence="1">
    <location>
        <begin position="1"/>
        <end position="24"/>
    </location>
</feature>
<reference evidence="2" key="1">
    <citation type="submission" date="2014-09" db="EMBL/GenBank/DDBJ databases">
        <authorList>
            <person name="Magalhaes I.L.F."/>
            <person name="Oliveira U."/>
            <person name="Santos F.R."/>
            <person name="Vidigal T.H.D.A."/>
            <person name="Brescovit A.D."/>
            <person name="Santos A.J."/>
        </authorList>
    </citation>
    <scope>NUCLEOTIDE SEQUENCE</scope>
    <source>
        <tissue evidence="2">Shoot tissue taken approximately 20 cm above the soil surface</tissue>
    </source>
</reference>
<name>A0A0A9AZ25_ARUDO</name>
<evidence type="ECO:0000256" key="1">
    <source>
        <dbReference type="SAM" id="MobiDB-lite"/>
    </source>
</evidence>
<dbReference type="EMBL" id="GBRH01240891">
    <property type="protein sequence ID" value="JAD57004.1"/>
    <property type="molecule type" value="Transcribed_RNA"/>
</dbReference>
<sequence length="91" mass="9961">MVQSGVALASCRRRSGPHRSQHREMAMQGTEAMMALTVRGDESLDEAQPVEPRREPLVGPCRRCGAGSGGMATPPPDHVLLPRRRRALYRG</sequence>
<proteinExistence type="predicted"/>
<feature type="region of interest" description="Disordered" evidence="1">
    <location>
        <begin position="43"/>
        <end position="79"/>
    </location>
</feature>
<reference evidence="2" key="2">
    <citation type="journal article" date="2015" name="Data Brief">
        <title>Shoot transcriptome of the giant reed, Arundo donax.</title>
        <authorList>
            <person name="Barrero R.A."/>
            <person name="Guerrero F.D."/>
            <person name="Moolhuijzen P."/>
            <person name="Goolsby J.A."/>
            <person name="Tidwell J."/>
            <person name="Bellgard S.E."/>
            <person name="Bellgard M.I."/>
        </authorList>
    </citation>
    <scope>NUCLEOTIDE SEQUENCE</scope>
    <source>
        <tissue evidence="2">Shoot tissue taken approximately 20 cm above the soil surface</tissue>
    </source>
</reference>
<evidence type="ECO:0000313" key="2">
    <source>
        <dbReference type="EMBL" id="JAD57004.1"/>
    </source>
</evidence>